<evidence type="ECO:0000313" key="2">
    <source>
        <dbReference type="EMBL" id="KAF0435105.1"/>
    </source>
</evidence>
<sequence>MNDLDEILDFEEAVDFNLSDNPEALDVEILDEDGLFNLGEDIGLENNKQLDEGLISLEGTKDGDNSKTQNNGQLIELDNNLSSGATQPQIEHSEEVAEFNLDDPDFLKEYEDTNGGIDNEVNIDEEFWKGLDVDPSDTSGKEGNKEPDLPEKLGTNNSIISTLPSKKENTLKSSSDIDVTNDGKKSNISNSGKSVTRKSKSPEKEDGEIINQSSSTDNNKQAQQQKQTQSQQQSPAQKQSQQQRASQQQSNHHSQQNSQNYRGRGGRRNNEWNQGNTGGEFFNGGMSAFRSGYGPGLDGMSGIPIGQMSMGNSSMIPNLSNMPGPMIGPNIHVNPNFARLRPHALPFINPMTQYHMGAGGHPMNMIPYQGQMEMPHYHSPMGGRGNNAFMARGVNPVFGHHNNSMSTRKPANQQSNMQRTTQATPSKRKAPNDGFDQKEQDNKKTVTTNGKPQTPENKSTTSPSQKNVDRAKTSSTTTTAKNSSNSIPEKPSKPGISSPNTNKALATKLKRRTDTPPSESTSASKSMQDSKLTTKSVPKTTPNSLPEAVPSKSSSSNANGPMANGTNKLTIDNLDGVNKRELQTMAGGVPGGFTSVTVDRVARTAEIIFKTVDGAKMFRRKYNRSVLGKSNIIINFS</sequence>
<feature type="compositionally biased region" description="Polar residues" evidence="1">
    <location>
        <begin position="515"/>
        <end position="544"/>
    </location>
</feature>
<reference evidence="2 3" key="1">
    <citation type="journal article" date="2019" name="Environ. Microbiol.">
        <title>At the nexus of three kingdoms: the genome of the mycorrhizal fungus Gigaspora margarita provides insights into plant, endobacterial and fungal interactions.</title>
        <authorList>
            <person name="Venice F."/>
            <person name="Ghignone S."/>
            <person name="Salvioli di Fossalunga A."/>
            <person name="Amselem J."/>
            <person name="Novero M."/>
            <person name="Xianan X."/>
            <person name="Sedzielewska Toro K."/>
            <person name="Morin E."/>
            <person name="Lipzen A."/>
            <person name="Grigoriev I.V."/>
            <person name="Henrissat B."/>
            <person name="Martin F.M."/>
            <person name="Bonfante P."/>
        </authorList>
    </citation>
    <scope>NUCLEOTIDE SEQUENCE [LARGE SCALE GENOMIC DNA]</scope>
    <source>
        <strain evidence="2 3">BEG34</strain>
    </source>
</reference>
<dbReference type="AlphaFoldDB" id="A0A8H3X9W5"/>
<feature type="compositionally biased region" description="Low complexity" evidence="1">
    <location>
        <begin position="473"/>
        <end position="486"/>
    </location>
</feature>
<evidence type="ECO:0000256" key="1">
    <source>
        <dbReference type="SAM" id="MobiDB-lite"/>
    </source>
</evidence>
<dbReference type="OrthoDB" id="2428461at2759"/>
<feature type="compositionally biased region" description="Basic and acidic residues" evidence="1">
    <location>
        <begin position="139"/>
        <end position="151"/>
    </location>
</feature>
<proteinExistence type="predicted"/>
<feature type="compositionally biased region" description="Basic and acidic residues" evidence="1">
    <location>
        <begin position="435"/>
        <end position="444"/>
    </location>
</feature>
<feature type="compositionally biased region" description="Polar residues" evidence="1">
    <location>
        <begin position="495"/>
        <end position="504"/>
    </location>
</feature>
<keyword evidence="3" id="KW-1185">Reference proteome</keyword>
<dbReference type="Proteomes" id="UP000439903">
    <property type="component" value="Unassembled WGS sequence"/>
</dbReference>
<feature type="compositionally biased region" description="Polar residues" evidence="1">
    <location>
        <begin position="445"/>
        <end position="466"/>
    </location>
</feature>
<name>A0A8H3X9W5_GIGMA</name>
<protein>
    <submittedName>
        <fullName evidence="2">Uncharacterized protein</fullName>
    </submittedName>
</protein>
<feature type="region of interest" description="Disordered" evidence="1">
    <location>
        <begin position="392"/>
        <end position="571"/>
    </location>
</feature>
<dbReference type="EMBL" id="WTPW01001447">
    <property type="protein sequence ID" value="KAF0435105.1"/>
    <property type="molecule type" value="Genomic_DNA"/>
</dbReference>
<organism evidence="2 3">
    <name type="scientific">Gigaspora margarita</name>
    <dbReference type="NCBI Taxonomy" id="4874"/>
    <lineage>
        <taxon>Eukaryota</taxon>
        <taxon>Fungi</taxon>
        <taxon>Fungi incertae sedis</taxon>
        <taxon>Mucoromycota</taxon>
        <taxon>Glomeromycotina</taxon>
        <taxon>Glomeromycetes</taxon>
        <taxon>Diversisporales</taxon>
        <taxon>Gigasporaceae</taxon>
        <taxon>Gigaspora</taxon>
    </lineage>
</organism>
<accession>A0A8H3X9W5</accession>
<feature type="region of interest" description="Disordered" evidence="1">
    <location>
        <begin position="130"/>
        <end position="279"/>
    </location>
</feature>
<feature type="compositionally biased region" description="Polar residues" evidence="1">
    <location>
        <begin position="551"/>
        <end position="570"/>
    </location>
</feature>
<evidence type="ECO:0000313" key="3">
    <source>
        <dbReference type="Proteomes" id="UP000439903"/>
    </source>
</evidence>
<feature type="compositionally biased region" description="Low complexity" evidence="1">
    <location>
        <begin position="218"/>
        <end position="262"/>
    </location>
</feature>
<feature type="compositionally biased region" description="Polar residues" evidence="1">
    <location>
        <begin position="154"/>
        <end position="164"/>
    </location>
</feature>
<comment type="caution">
    <text evidence="2">The sequence shown here is derived from an EMBL/GenBank/DDBJ whole genome shotgun (WGS) entry which is preliminary data.</text>
</comment>
<feature type="compositionally biased region" description="Polar residues" evidence="1">
    <location>
        <begin position="401"/>
        <end position="425"/>
    </location>
</feature>
<gene>
    <name evidence="2" type="ORF">F8M41_004820</name>
</gene>